<reference evidence="2 3" key="1">
    <citation type="submission" date="2013-12" db="EMBL/GenBank/DDBJ databases">
        <title>Complete genome sequence of Rhizobium etli bv. mimosae IE4771.</title>
        <authorList>
            <person name="Bustos P."/>
            <person name="Santamaria R.I."/>
            <person name="Lozano L."/>
            <person name="Ormeno-Orrillo E."/>
            <person name="Rogel M.A."/>
            <person name="Romero D."/>
            <person name="Cevallos M.A."/>
            <person name="Martinez-Romero E."/>
            <person name="Gonzalez V."/>
        </authorList>
    </citation>
    <scope>NUCLEOTIDE SEQUENCE [LARGE SCALE GENOMIC DNA]</scope>
    <source>
        <strain evidence="2 3">IE4771</strain>
    </source>
</reference>
<feature type="transmembrane region" description="Helical" evidence="1">
    <location>
        <begin position="7"/>
        <end position="27"/>
    </location>
</feature>
<organism evidence="2 3">
    <name type="scientific">Rhizobium etli bv. mimosae str. IE4771</name>
    <dbReference type="NCBI Taxonomy" id="1432050"/>
    <lineage>
        <taxon>Bacteria</taxon>
        <taxon>Pseudomonadati</taxon>
        <taxon>Pseudomonadota</taxon>
        <taxon>Alphaproteobacteria</taxon>
        <taxon>Hyphomicrobiales</taxon>
        <taxon>Rhizobiaceae</taxon>
        <taxon>Rhizobium/Agrobacterium group</taxon>
        <taxon>Rhizobium</taxon>
    </lineage>
</organism>
<proteinExistence type="predicted"/>
<evidence type="ECO:0000313" key="2">
    <source>
        <dbReference type="EMBL" id="AIC26473.1"/>
    </source>
</evidence>
<gene>
    <name evidence="2" type="ORF">IE4771_CH01325</name>
</gene>
<dbReference type="RefSeq" id="WP_010056887.1">
    <property type="nucleotide sequence ID" value="NZ_CP006986.1"/>
</dbReference>
<name>A0A060HU52_RHIET</name>
<evidence type="ECO:0000313" key="3">
    <source>
        <dbReference type="Proteomes" id="UP000027180"/>
    </source>
</evidence>
<dbReference type="HOGENOM" id="CLU_2737280_0_0_5"/>
<dbReference type="Proteomes" id="UP000027180">
    <property type="component" value="Chromosome"/>
</dbReference>
<dbReference type="KEGG" id="rei:IE4771_CH01325"/>
<dbReference type="AlphaFoldDB" id="A0A060HU52"/>
<keyword evidence="1" id="KW-1133">Transmembrane helix</keyword>
<dbReference type="EMBL" id="CP006986">
    <property type="protein sequence ID" value="AIC26473.1"/>
    <property type="molecule type" value="Genomic_DNA"/>
</dbReference>
<dbReference type="OrthoDB" id="8403717at2"/>
<evidence type="ECO:0000256" key="1">
    <source>
        <dbReference type="SAM" id="Phobius"/>
    </source>
</evidence>
<accession>A0A060HU52</accession>
<keyword evidence="1" id="KW-0812">Transmembrane</keyword>
<keyword evidence="1" id="KW-0472">Membrane</keyword>
<sequence length="71" mass="7633">MFEAAIVLLYGLVAAVAIAITMLEGWANHDGLTFHRLAGLVACLLWPLALVAFVLHGCAVRLLTRLSRSMA</sequence>
<protein>
    <submittedName>
        <fullName evidence="2">Uncharacterized protein</fullName>
    </submittedName>
</protein>
<feature type="transmembrane region" description="Helical" evidence="1">
    <location>
        <begin position="39"/>
        <end position="63"/>
    </location>
</feature>